<accession>A0A1H3NU49</accession>
<comment type="function">
    <text evidence="2">Antitoxin component of a type II toxin-antitoxin (TA) system.</text>
</comment>
<dbReference type="OrthoDB" id="9795585at2"/>
<organism evidence="3 4">
    <name type="scientific">Evansella caseinilytica</name>
    <dbReference type="NCBI Taxonomy" id="1503961"/>
    <lineage>
        <taxon>Bacteria</taxon>
        <taxon>Bacillati</taxon>
        <taxon>Bacillota</taxon>
        <taxon>Bacilli</taxon>
        <taxon>Bacillales</taxon>
        <taxon>Bacillaceae</taxon>
        <taxon>Evansella</taxon>
    </lineage>
</organism>
<dbReference type="InterPro" id="IPR036165">
    <property type="entry name" value="YefM-like_sf"/>
</dbReference>
<evidence type="ECO:0000256" key="1">
    <source>
        <dbReference type="ARBA" id="ARBA00009981"/>
    </source>
</evidence>
<name>A0A1H3NU49_9BACI</name>
<dbReference type="EMBL" id="FNPI01000004">
    <property type="protein sequence ID" value="SDY92451.1"/>
    <property type="molecule type" value="Genomic_DNA"/>
</dbReference>
<dbReference type="Gene3D" id="3.40.1620.10">
    <property type="entry name" value="YefM-like domain"/>
    <property type="match status" value="1"/>
</dbReference>
<evidence type="ECO:0000256" key="2">
    <source>
        <dbReference type="RuleBase" id="RU362080"/>
    </source>
</evidence>
<comment type="similarity">
    <text evidence="1 2">Belongs to the phD/YefM antitoxin family.</text>
</comment>
<dbReference type="NCBIfam" id="TIGR01552">
    <property type="entry name" value="phd_fam"/>
    <property type="match status" value="1"/>
</dbReference>
<dbReference type="Pfam" id="PF02604">
    <property type="entry name" value="PhdYeFM_antitox"/>
    <property type="match status" value="1"/>
</dbReference>
<dbReference type="STRING" id="1503961.SAMN05421736_104209"/>
<dbReference type="InterPro" id="IPR006442">
    <property type="entry name" value="Antitoxin_Phd/YefM"/>
</dbReference>
<keyword evidence="4" id="KW-1185">Reference proteome</keyword>
<dbReference type="Proteomes" id="UP000198935">
    <property type="component" value="Unassembled WGS sequence"/>
</dbReference>
<protein>
    <recommendedName>
        <fullName evidence="2">Antitoxin</fullName>
    </recommendedName>
</protein>
<proteinExistence type="inferred from homology"/>
<sequence length="84" mass="9394">MPNIKPISDLRNYNEVLRDIAAGEPVFLTKNGRGKFAIVDINEYEKLKASLKLMSQLAQGELSGKEKGWMTIEEVEAELGIEDV</sequence>
<evidence type="ECO:0000313" key="4">
    <source>
        <dbReference type="Proteomes" id="UP000198935"/>
    </source>
</evidence>
<reference evidence="4" key="1">
    <citation type="submission" date="2016-10" db="EMBL/GenBank/DDBJ databases">
        <authorList>
            <person name="Varghese N."/>
            <person name="Submissions S."/>
        </authorList>
    </citation>
    <scope>NUCLEOTIDE SEQUENCE [LARGE SCALE GENOMIC DNA]</scope>
    <source>
        <strain evidence="4">SP</strain>
    </source>
</reference>
<dbReference type="SUPFAM" id="SSF143120">
    <property type="entry name" value="YefM-like"/>
    <property type="match status" value="1"/>
</dbReference>
<dbReference type="AlphaFoldDB" id="A0A1H3NU49"/>
<gene>
    <name evidence="3" type="ORF">SAMN05421736_104209</name>
</gene>
<evidence type="ECO:0000313" key="3">
    <source>
        <dbReference type="EMBL" id="SDY92451.1"/>
    </source>
</evidence>